<dbReference type="AlphaFoldDB" id="A0A6A5VGH8"/>
<feature type="non-terminal residue" evidence="2">
    <location>
        <position position="130"/>
    </location>
</feature>
<name>A0A6A5VGH8_9PLEO</name>
<evidence type="ECO:0000313" key="2">
    <source>
        <dbReference type="EMBL" id="KAF1972387.1"/>
    </source>
</evidence>
<evidence type="ECO:0000313" key="3">
    <source>
        <dbReference type="Proteomes" id="UP000800036"/>
    </source>
</evidence>
<dbReference type="InterPro" id="IPR052895">
    <property type="entry name" value="HetReg/Transcr_Mod"/>
</dbReference>
<keyword evidence="3" id="KW-1185">Reference proteome</keyword>
<dbReference type="InterPro" id="IPR010730">
    <property type="entry name" value="HET"/>
</dbReference>
<feature type="domain" description="Heterokaryon incompatibility" evidence="1">
    <location>
        <begin position="47"/>
        <end position="129"/>
    </location>
</feature>
<dbReference type="OrthoDB" id="2157530at2759"/>
<dbReference type="PANTHER" id="PTHR24148:SF73">
    <property type="entry name" value="HET DOMAIN PROTEIN (AFU_ORTHOLOGUE AFUA_8G01020)"/>
    <property type="match status" value="1"/>
</dbReference>
<organism evidence="2 3">
    <name type="scientific">Bimuria novae-zelandiae CBS 107.79</name>
    <dbReference type="NCBI Taxonomy" id="1447943"/>
    <lineage>
        <taxon>Eukaryota</taxon>
        <taxon>Fungi</taxon>
        <taxon>Dikarya</taxon>
        <taxon>Ascomycota</taxon>
        <taxon>Pezizomycotina</taxon>
        <taxon>Dothideomycetes</taxon>
        <taxon>Pleosporomycetidae</taxon>
        <taxon>Pleosporales</taxon>
        <taxon>Massarineae</taxon>
        <taxon>Didymosphaeriaceae</taxon>
        <taxon>Bimuria</taxon>
    </lineage>
</organism>
<dbReference type="Proteomes" id="UP000800036">
    <property type="component" value="Unassembled WGS sequence"/>
</dbReference>
<protein>
    <submittedName>
        <fullName evidence="2">HET-domain-containing protein</fullName>
    </submittedName>
</protein>
<gene>
    <name evidence="2" type="ORF">BU23DRAFT_467926</name>
</gene>
<dbReference type="PANTHER" id="PTHR24148">
    <property type="entry name" value="ANKYRIN REPEAT DOMAIN-CONTAINING PROTEIN 39 HOMOLOG-RELATED"/>
    <property type="match status" value="1"/>
</dbReference>
<dbReference type="EMBL" id="ML976687">
    <property type="protein sequence ID" value="KAF1972387.1"/>
    <property type="molecule type" value="Genomic_DNA"/>
</dbReference>
<evidence type="ECO:0000259" key="1">
    <source>
        <dbReference type="Pfam" id="PF06985"/>
    </source>
</evidence>
<reference evidence="2" key="1">
    <citation type="journal article" date="2020" name="Stud. Mycol.">
        <title>101 Dothideomycetes genomes: a test case for predicting lifestyles and emergence of pathogens.</title>
        <authorList>
            <person name="Haridas S."/>
            <person name="Albert R."/>
            <person name="Binder M."/>
            <person name="Bloem J."/>
            <person name="Labutti K."/>
            <person name="Salamov A."/>
            <person name="Andreopoulos B."/>
            <person name="Baker S."/>
            <person name="Barry K."/>
            <person name="Bills G."/>
            <person name="Bluhm B."/>
            <person name="Cannon C."/>
            <person name="Castanera R."/>
            <person name="Culley D."/>
            <person name="Daum C."/>
            <person name="Ezra D."/>
            <person name="Gonzalez J."/>
            <person name="Henrissat B."/>
            <person name="Kuo A."/>
            <person name="Liang C."/>
            <person name="Lipzen A."/>
            <person name="Lutzoni F."/>
            <person name="Magnuson J."/>
            <person name="Mondo S."/>
            <person name="Nolan M."/>
            <person name="Ohm R."/>
            <person name="Pangilinan J."/>
            <person name="Park H.-J."/>
            <person name="Ramirez L."/>
            <person name="Alfaro M."/>
            <person name="Sun H."/>
            <person name="Tritt A."/>
            <person name="Yoshinaga Y."/>
            <person name="Zwiers L.-H."/>
            <person name="Turgeon B."/>
            <person name="Goodwin S."/>
            <person name="Spatafora J."/>
            <person name="Crous P."/>
            <person name="Grigoriev I."/>
        </authorList>
    </citation>
    <scope>NUCLEOTIDE SEQUENCE</scope>
    <source>
        <strain evidence="2">CBS 107.79</strain>
    </source>
</reference>
<proteinExistence type="predicted"/>
<dbReference type="Pfam" id="PF06985">
    <property type="entry name" value="HET"/>
    <property type="match status" value="1"/>
</dbReference>
<sequence>MPKNEGAIYQPLHPDGGIRILILEPGSKDSQICCRLTHTNINDEPEYKALSYEWGPVDDQKLITINGEEVSVRQNLWSALWHLRQDLGDHCAQHSFLLWIDALCINQDDKIECGNQVSMMGSIYRNADVI</sequence>
<accession>A0A6A5VGH8</accession>